<feature type="repeat" description="TPR" evidence="1">
    <location>
        <begin position="1042"/>
        <end position="1075"/>
    </location>
</feature>
<dbReference type="EMBL" id="JAPFFF010000005">
    <property type="protein sequence ID" value="KAK8889884.1"/>
    <property type="molecule type" value="Genomic_DNA"/>
</dbReference>
<dbReference type="Pfam" id="PF07714">
    <property type="entry name" value="PK_Tyr_Ser-Thr"/>
    <property type="match status" value="1"/>
</dbReference>
<dbReference type="InterPro" id="IPR019734">
    <property type="entry name" value="TPR_rpt"/>
</dbReference>
<dbReference type="PROSITE" id="PS50011">
    <property type="entry name" value="PROTEIN_KINASE_DOM"/>
    <property type="match status" value="1"/>
</dbReference>
<dbReference type="SMART" id="SM00671">
    <property type="entry name" value="SEL1"/>
    <property type="match status" value="13"/>
</dbReference>
<evidence type="ECO:0000256" key="1">
    <source>
        <dbReference type="PROSITE-ProRule" id="PRU00339"/>
    </source>
</evidence>
<dbReference type="InterPro" id="IPR008271">
    <property type="entry name" value="Ser/Thr_kinase_AS"/>
</dbReference>
<feature type="domain" description="Protein kinase" evidence="2">
    <location>
        <begin position="217"/>
        <end position="452"/>
    </location>
</feature>
<sequence>MNDLSNAPFPFTEIPLKYKSLKDNLTNEELKRLYSKFSFICFDQNEDNSEDILHDYLKTNKFFIYFRIPNLQNQEIESFDSILCFENHCLFIESSQIISFKQMLEDNNSLFIDLDSADINIKNEISAFCSYFQKEMNSNYFINLTLKPISAYIIRRFFLPSNYFKDSSFFSFMSNFNEENRNDFTNFDFQKMLEKVTKDKQNLKCPISIVDFEEKDFIRLRQIYADNKALFYLVIHTKSFYIFMMKKTPYELSHEIDFDNKYKYRCLTPFYGYIKTKGTIVGFVYEFMSNGTLSEYLAKNKDNTNTIFAYMTMVRIAQGIKYLHSNSLIHRDIKPKNILIDHNHIPYLSDFDTIREIEDLTSKITHDIGSLIYASPEQHNEETYSFPTDIYSFGQLIYFIFVKEDNKKGSNLLKSSEEIENKIPKLIQNIFKACISFEAKDRPTINEINNFLYDIFSSFNFLKIPCLKEIIDIMNLTETQQYFKEIYYLLFVDKDADEYYLHKYEIQLFEIINFINKVEASIVLYSVGKFYYDGKIVEQDFLVAKEFFEFAAELNNVEAFFHLGLLYDIGQGVAQDYPKAIKYYEIAAKQNHYTAMNCLGIMYKNGYGVEIDYHKAKEYYELSAKHNDTALCNLGYLYQEGLGVEKSIEKAIECYELSAKQNNSMAMSDLGVLYLTGQGVEQNIQKAKEYFESAAKLNNSNALSNLGILYYTGNGVEQSYEKAREYFELSAKQDDPYALTNLGLLYFEGKGVKKNYEKAKYYFELAAKHDFYMAKYNLGLIYKKGLGVAKDIPKARYYFESSSSNTNSPSFYQLGKLYYYGIDVEQDYEKAKFYFEKSANQNYNKSIYQLGMLYKKGHGVEQDYSQALKYFELAALLKNPKASYQIGILHFYGLIENHDLRKAREYFEISSKSNLNSNFFLGLIYENGIGIDRDVNKSIEYYKQCSNTKISKHLFQSIDKYVYEEKLIYNEYYYQSHNALGLIYLTEKQFENQEIAEIHLKEAGLNEYPYGQNSLGLYQQFYLNQIGNAQYLFEKASKSCFALSEYNLGHIYEERGNIEEAIEHYSKASDYEGEEIFFRKHKIEDERLEISKSFIICYTNLKLSHYYLAQSEVSLNEFISDDFFMKAIFRPLFLLIFHSKNCSYTFCFKAIKSGENYIITNLKEFILNNPLFHSKKELTFNSQASRNSFGWSFEQSKKKGKIELNLIIRKVQENIHPKSDGNKNNDEFASENFIMKEKCTANLNDELNSNGQQDDDDEGACSRYENESIFNNKEKIEEIFNFMNKGMKYELIKNENENNISHDINNEILRIIEKRNKVERDLKYPRKLCQMLSNSVKENQQELFDIIDNMKVGLYEKPYKILFGRIGIYISEKIHDMKEEAKAEYINDNFIGGIGDD</sequence>
<dbReference type="Proteomes" id="UP001470230">
    <property type="component" value="Unassembled WGS sequence"/>
</dbReference>
<reference evidence="3 4" key="1">
    <citation type="submission" date="2024-04" db="EMBL/GenBank/DDBJ databases">
        <title>Tritrichomonas musculus Genome.</title>
        <authorList>
            <person name="Alves-Ferreira E."/>
            <person name="Grigg M."/>
            <person name="Lorenzi H."/>
            <person name="Galac M."/>
        </authorList>
    </citation>
    <scope>NUCLEOTIDE SEQUENCE [LARGE SCALE GENOMIC DNA]</scope>
    <source>
        <strain evidence="3 4">EAF2021</strain>
    </source>
</reference>
<dbReference type="SMART" id="SM00028">
    <property type="entry name" value="TPR"/>
    <property type="match status" value="5"/>
</dbReference>
<dbReference type="SUPFAM" id="SSF81901">
    <property type="entry name" value="HCP-like"/>
    <property type="match status" value="4"/>
</dbReference>
<name>A0ABR2KFH7_9EUKA</name>
<dbReference type="InterPro" id="IPR052945">
    <property type="entry name" value="Mitotic_Regulator"/>
</dbReference>
<dbReference type="PANTHER" id="PTHR43628:SF1">
    <property type="entry name" value="CHITIN SYNTHASE REGULATORY FACTOR 2-RELATED"/>
    <property type="match status" value="1"/>
</dbReference>
<dbReference type="PROSITE" id="PS00108">
    <property type="entry name" value="PROTEIN_KINASE_ST"/>
    <property type="match status" value="1"/>
</dbReference>
<organism evidence="3 4">
    <name type="scientific">Tritrichomonas musculus</name>
    <dbReference type="NCBI Taxonomy" id="1915356"/>
    <lineage>
        <taxon>Eukaryota</taxon>
        <taxon>Metamonada</taxon>
        <taxon>Parabasalia</taxon>
        <taxon>Tritrichomonadida</taxon>
        <taxon>Tritrichomonadidae</taxon>
        <taxon>Tritrichomonas</taxon>
    </lineage>
</organism>
<dbReference type="InterPro" id="IPR011009">
    <property type="entry name" value="Kinase-like_dom_sf"/>
</dbReference>
<dbReference type="InterPro" id="IPR000719">
    <property type="entry name" value="Prot_kinase_dom"/>
</dbReference>
<keyword evidence="4" id="KW-1185">Reference proteome</keyword>
<dbReference type="Pfam" id="PF08238">
    <property type="entry name" value="Sel1"/>
    <property type="match status" value="13"/>
</dbReference>
<dbReference type="Gene3D" id="1.10.510.10">
    <property type="entry name" value="Transferase(Phosphotransferase) domain 1"/>
    <property type="match status" value="1"/>
</dbReference>
<dbReference type="InterPro" id="IPR001245">
    <property type="entry name" value="Ser-Thr/Tyr_kinase_cat_dom"/>
</dbReference>
<accession>A0ABR2KFH7</accession>
<keyword evidence="3" id="KW-0808">Transferase</keyword>
<dbReference type="InterPro" id="IPR006597">
    <property type="entry name" value="Sel1-like"/>
</dbReference>
<dbReference type="PANTHER" id="PTHR43628">
    <property type="entry name" value="ACTIVATOR OF C KINASE PROTEIN 1-RELATED"/>
    <property type="match status" value="1"/>
</dbReference>
<dbReference type="SUPFAM" id="SSF56112">
    <property type="entry name" value="Protein kinase-like (PK-like)"/>
    <property type="match status" value="1"/>
</dbReference>
<keyword evidence="1" id="KW-0802">TPR repeat</keyword>
<evidence type="ECO:0000259" key="2">
    <source>
        <dbReference type="PROSITE" id="PS50011"/>
    </source>
</evidence>
<dbReference type="SMART" id="SM00220">
    <property type="entry name" value="S_TKc"/>
    <property type="match status" value="1"/>
</dbReference>
<dbReference type="InterPro" id="IPR011990">
    <property type="entry name" value="TPR-like_helical_dom_sf"/>
</dbReference>
<evidence type="ECO:0000313" key="3">
    <source>
        <dbReference type="EMBL" id="KAK8889884.1"/>
    </source>
</evidence>
<comment type="caution">
    <text evidence="3">The sequence shown here is derived from an EMBL/GenBank/DDBJ whole genome shotgun (WGS) entry which is preliminary data.</text>
</comment>
<gene>
    <name evidence="3" type="ORF">M9Y10_034638</name>
</gene>
<keyword evidence="3" id="KW-0418">Kinase</keyword>
<dbReference type="Gene3D" id="1.25.40.10">
    <property type="entry name" value="Tetratricopeptide repeat domain"/>
    <property type="match status" value="5"/>
</dbReference>
<protein>
    <submittedName>
        <fullName evidence="3">Spindle assembly checkpoint kinase</fullName>
    </submittedName>
</protein>
<evidence type="ECO:0000313" key="4">
    <source>
        <dbReference type="Proteomes" id="UP001470230"/>
    </source>
</evidence>
<dbReference type="PROSITE" id="PS50005">
    <property type="entry name" value="TPR"/>
    <property type="match status" value="1"/>
</dbReference>
<proteinExistence type="predicted"/>
<dbReference type="GO" id="GO:0016301">
    <property type="term" value="F:kinase activity"/>
    <property type="evidence" value="ECO:0007669"/>
    <property type="project" value="UniProtKB-KW"/>
</dbReference>